<name>A0A509EBA4_9HYPH</name>
<dbReference type="EMBL" id="CABFPH010000008">
    <property type="protein sequence ID" value="VUD70423.1"/>
    <property type="molecule type" value="Genomic_DNA"/>
</dbReference>
<evidence type="ECO:0000313" key="2">
    <source>
        <dbReference type="Proteomes" id="UP000410984"/>
    </source>
</evidence>
<dbReference type="OrthoDB" id="5380073at2"/>
<accession>A0A509EBA4</accession>
<dbReference type="Proteomes" id="UP000410984">
    <property type="component" value="Unassembled WGS sequence"/>
</dbReference>
<dbReference type="InterPro" id="IPR029052">
    <property type="entry name" value="Metallo-depent_PP-like"/>
</dbReference>
<evidence type="ECO:0000313" key="1">
    <source>
        <dbReference type="EMBL" id="VUD70423.1"/>
    </source>
</evidence>
<organism evidence="1 2">
    <name type="scientific">Methylobacterium symbioticum</name>
    <dbReference type="NCBI Taxonomy" id="2584084"/>
    <lineage>
        <taxon>Bacteria</taxon>
        <taxon>Pseudomonadati</taxon>
        <taxon>Pseudomonadota</taxon>
        <taxon>Alphaproteobacteria</taxon>
        <taxon>Hyphomicrobiales</taxon>
        <taxon>Methylobacteriaceae</taxon>
        <taxon>Methylobacterium</taxon>
    </lineage>
</organism>
<dbReference type="RefSeq" id="WP_142581995.1">
    <property type="nucleotide sequence ID" value="NZ_CABFPH010000008.1"/>
</dbReference>
<reference evidence="1 2" key="1">
    <citation type="submission" date="2019-06" db="EMBL/GenBank/DDBJ databases">
        <authorList>
            <person name="Rodrigo-Torres L."/>
            <person name="Arahal R. D."/>
            <person name="Lucena T."/>
        </authorList>
    </citation>
    <scope>NUCLEOTIDE SEQUENCE [LARGE SCALE GENOMIC DNA]</scope>
    <source>
        <strain evidence="1 2">SB0023/3</strain>
    </source>
</reference>
<keyword evidence="2" id="KW-1185">Reference proteome</keyword>
<gene>
    <name evidence="1" type="ORF">MET9862_00990</name>
</gene>
<proteinExistence type="predicted"/>
<dbReference type="Gene3D" id="3.60.21.10">
    <property type="match status" value="1"/>
</dbReference>
<dbReference type="AlphaFoldDB" id="A0A509EBA4"/>
<protein>
    <recommendedName>
        <fullName evidence="3">Calcineurin-like phosphoesterase domain-containing protein</fullName>
    </recommendedName>
</protein>
<dbReference type="SUPFAM" id="SSF56300">
    <property type="entry name" value="Metallo-dependent phosphatases"/>
    <property type="match status" value="1"/>
</dbReference>
<evidence type="ECO:0008006" key="3">
    <source>
        <dbReference type="Google" id="ProtNLM"/>
    </source>
</evidence>
<sequence length="177" mass="19282">MAVFFTSDTHFGDPRILRLDRRPFASLADHDAALIAAWNARVGPEDEVWHLGDFALGPPEAEMRAILAGLNGVKRLIIGNNDGAATLAAPGWAWTGHYAETVVSGRALVLCHYAFRTWNGIGRGVLNLHGHSHGQLKPIPRQYDVGVDAQAFQPVSLEEILVSRKRGRKTISTEPSA</sequence>